<dbReference type="EMBL" id="LATX01000573">
    <property type="protein sequence ID" value="KTB45883.1"/>
    <property type="molecule type" value="Genomic_DNA"/>
</dbReference>
<gene>
    <name evidence="1" type="ORF">WG66_1540</name>
</gene>
<organism evidence="1 2">
    <name type="scientific">Moniliophthora roreri</name>
    <name type="common">Frosty pod rot fungus</name>
    <name type="synonym">Monilia roreri</name>
    <dbReference type="NCBI Taxonomy" id="221103"/>
    <lineage>
        <taxon>Eukaryota</taxon>
        <taxon>Fungi</taxon>
        <taxon>Dikarya</taxon>
        <taxon>Basidiomycota</taxon>
        <taxon>Agaricomycotina</taxon>
        <taxon>Agaricomycetes</taxon>
        <taxon>Agaricomycetidae</taxon>
        <taxon>Agaricales</taxon>
        <taxon>Marasmiineae</taxon>
        <taxon>Marasmiaceae</taxon>
        <taxon>Moniliophthora</taxon>
    </lineage>
</organism>
<evidence type="ECO:0000313" key="2">
    <source>
        <dbReference type="Proteomes" id="UP000054988"/>
    </source>
</evidence>
<reference evidence="1 2" key="1">
    <citation type="submission" date="2015-12" db="EMBL/GenBank/DDBJ databases">
        <title>Draft genome sequence of Moniliophthora roreri, the causal agent of frosty pod rot of cacao.</title>
        <authorList>
            <person name="Aime M.C."/>
            <person name="Diaz-Valderrama J.R."/>
            <person name="Kijpornyongpan T."/>
            <person name="Phillips-Mora W."/>
        </authorList>
    </citation>
    <scope>NUCLEOTIDE SEQUENCE [LARGE SCALE GENOMIC DNA]</scope>
    <source>
        <strain evidence="1 2">MCA 2952</strain>
    </source>
</reference>
<dbReference type="AlphaFoldDB" id="A0A0W0GBF9"/>
<comment type="caution">
    <text evidence="1">The sequence shown here is derived from an EMBL/GenBank/DDBJ whole genome shotgun (WGS) entry which is preliminary data.</text>
</comment>
<sequence length="196" mass="21505">MTNLVVFVGLATEANESEKNTGADSAVPTAKSFISERTKPSPAFQPDVFDPRLHWGIDIIYSQRSYIHFGVLVSNSRSANVTMIPTSPSPSPSPSTCTLALDPALILYEGNRRQYKFGLGVGPDLPSSVSLSGSFDFSPCLSPRRLGEGVNKHGGRSSAGTRDSQLAMQDTSWPWYFSRRRGEYHDYDIKPTWPTS</sequence>
<proteinExistence type="predicted"/>
<accession>A0A0W0GBF9</accession>
<name>A0A0W0GBF9_MONRR</name>
<protein>
    <submittedName>
        <fullName evidence="1">Uncharacterized protein</fullName>
    </submittedName>
</protein>
<evidence type="ECO:0000313" key="1">
    <source>
        <dbReference type="EMBL" id="KTB45883.1"/>
    </source>
</evidence>
<dbReference type="Proteomes" id="UP000054988">
    <property type="component" value="Unassembled WGS sequence"/>
</dbReference>